<gene>
    <name evidence="1" type="ORF">EAS61_15380</name>
</gene>
<organism evidence="1 2">
    <name type="scientific">Bradyrhizobium zhanjiangense</name>
    <dbReference type="NCBI Taxonomy" id="1325107"/>
    <lineage>
        <taxon>Bacteria</taxon>
        <taxon>Pseudomonadati</taxon>
        <taxon>Pseudomonadota</taxon>
        <taxon>Alphaproteobacteria</taxon>
        <taxon>Hyphomicrobiales</taxon>
        <taxon>Nitrobacteraceae</taxon>
        <taxon>Bradyrhizobium</taxon>
    </lineage>
</organism>
<dbReference type="EMBL" id="RKMK01000011">
    <property type="protein sequence ID" value="RXG97372.1"/>
    <property type="molecule type" value="Genomic_DNA"/>
</dbReference>
<dbReference type="AlphaFoldDB" id="A0A4Q0QQ60"/>
<dbReference type="Proteomes" id="UP000290174">
    <property type="component" value="Unassembled WGS sequence"/>
</dbReference>
<sequence length="72" mass="7938">MQKLDGEVKAAIADIASMKPTVEAFAAAKLQAQGAVTAVRWTSRARLLARRDADARRRLSPRQLAQHQVTLR</sequence>
<dbReference type="RefSeq" id="WP_128956026.1">
    <property type="nucleotide sequence ID" value="NZ_RKMK01000011.1"/>
</dbReference>
<proteinExistence type="predicted"/>
<name>A0A4Q0QQ60_9BRAD</name>
<evidence type="ECO:0000313" key="2">
    <source>
        <dbReference type="Proteomes" id="UP000290174"/>
    </source>
</evidence>
<comment type="caution">
    <text evidence="1">The sequence shown here is derived from an EMBL/GenBank/DDBJ whole genome shotgun (WGS) entry which is preliminary data.</text>
</comment>
<evidence type="ECO:0000313" key="1">
    <source>
        <dbReference type="EMBL" id="RXG97372.1"/>
    </source>
</evidence>
<reference evidence="1 2" key="1">
    <citation type="submission" date="2018-11" db="EMBL/GenBank/DDBJ databases">
        <title>Bradyrhizobium sp. nov., isolated from effective nodules of peanut in China.</title>
        <authorList>
            <person name="Li Y."/>
        </authorList>
    </citation>
    <scope>NUCLEOTIDE SEQUENCE [LARGE SCALE GENOMIC DNA]</scope>
    <source>
        <strain evidence="1 2">CCBAU 51770</strain>
    </source>
</reference>
<accession>A0A4Q0QQ60</accession>
<protein>
    <submittedName>
        <fullName evidence="1">Uncharacterized protein</fullName>
    </submittedName>
</protein>